<dbReference type="CDD" id="cd22423">
    <property type="entry name" value="KH-I_MEX3_rpt1"/>
    <property type="match status" value="1"/>
</dbReference>
<dbReference type="InterPro" id="IPR004087">
    <property type="entry name" value="KH_dom"/>
</dbReference>
<keyword evidence="5" id="KW-0539">Nucleus</keyword>
<evidence type="ECO:0000256" key="6">
    <source>
        <dbReference type="PROSITE-ProRule" id="PRU00117"/>
    </source>
</evidence>
<comment type="subcellular location">
    <subcellularLocation>
        <location evidence="2">Cytoplasm</location>
    </subcellularLocation>
    <subcellularLocation>
        <location evidence="1">Nucleus</location>
    </subcellularLocation>
</comment>
<evidence type="ECO:0000313" key="9">
    <source>
        <dbReference type="Proteomes" id="UP000095284"/>
    </source>
</evidence>
<dbReference type="eggNOG" id="KOG2113">
    <property type="taxonomic scope" value="Eukaryota"/>
</dbReference>
<evidence type="ECO:0000313" key="10">
    <source>
        <dbReference type="WBParaSite" id="BXY_1120200.1"/>
    </source>
</evidence>
<name>A0A1I7SDU4_BURXY</name>
<keyword evidence="4" id="KW-0677">Repeat</keyword>
<keyword evidence="3" id="KW-0963">Cytoplasm</keyword>
<organism evidence="9 10">
    <name type="scientific">Bursaphelenchus xylophilus</name>
    <name type="common">Pinewood nematode worm</name>
    <name type="synonym">Aphelenchoides xylophilus</name>
    <dbReference type="NCBI Taxonomy" id="6326"/>
    <lineage>
        <taxon>Eukaryota</taxon>
        <taxon>Metazoa</taxon>
        <taxon>Ecdysozoa</taxon>
        <taxon>Nematoda</taxon>
        <taxon>Chromadorea</taxon>
        <taxon>Rhabditida</taxon>
        <taxon>Tylenchina</taxon>
        <taxon>Tylenchomorpha</taxon>
        <taxon>Aphelenchoidea</taxon>
        <taxon>Aphelenchoididae</taxon>
        <taxon>Bursaphelenchus</taxon>
    </lineage>
</organism>
<dbReference type="Proteomes" id="UP000095284">
    <property type="component" value="Unplaced"/>
</dbReference>
<evidence type="ECO:0000256" key="1">
    <source>
        <dbReference type="ARBA" id="ARBA00004123"/>
    </source>
</evidence>
<dbReference type="SMART" id="SM00322">
    <property type="entry name" value="KH"/>
    <property type="match status" value="2"/>
</dbReference>
<dbReference type="InterPro" id="IPR004088">
    <property type="entry name" value="KH_dom_type_1"/>
</dbReference>
<dbReference type="GO" id="GO:0005634">
    <property type="term" value="C:nucleus"/>
    <property type="evidence" value="ECO:0007669"/>
    <property type="project" value="UniProtKB-SubCell"/>
</dbReference>
<evidence type="ECO:0000256" key="7">
    <source>
        <dbReference type="SAM" id="MobiDB-lite"/>
    </source>
</evidence>
<dbReference type="InterPro" id="IPR036612">
    <property type="entry name" value="KH_dom_type_1_sf"/>
</dbReference>
<evidence type="ECO:0000256" key="4">
    <source>
        <dbReference type="ARBA" id="ARBA00022737"/>
    </source>
</evidence>
<dbReference type="PROSITE" id="PS50084">
    <property type="entry name" value="KH_TYPE_1"/>
    <property type="match status" value="2"/>
</dbReference>
<feature type="domain" description="K Homology" evidence="8">
    <location>
        <begin position="296"/>
        <end position="363"/>
    </location>
</feature>
<protein>
    <submittedName>
        <fullName evidence="10">RNA-binding protein MEX3B</fullName>
    </submittedName>
</protein>
<dbReference type="InterPro" id="IPR047228">
    <property type="entry name" value="KH-I_MEX3_rpt1"/>
</dbReference>
<feature type="domain" description="K Homology" evidence="8">
    <location>
        <begin position="208"/>
        <end position="276"/>
    </location>
</feature>
<sequence length="643" mass="69798">MDRKGESEGREENRGKSQVWRYTVRRRPYLVRVYARSPGERKIEEEGATGCVSTIRGRCTMAAVTTSGGTKDKKNNRCGFVEKIFESPQTFTAGHFSRTTLHHKIFISLTFVLVVQLPQNLNLKCKVNPRILGLMAGETLSLTTTHPFYHDSNNGQNFTKTPGAWFFEVGPDYPCENSSSGSTNGELSPGLNDYNDEFTFNQMRASIKNVTETVEVPSSEHVAEIVGRQGCKIKALRAKTNTYIKTPVRGEEPVFVVTGREEDVIEAKREIECAAEHFTQIRASRRHSQGGSPAPGHVTAYVRVPLRVVGLVVGPKGATIKRIQQDTHTYIITPSREREPIFEVTGLPQNVDAARREIEQHIYQRTGNMPITNPNASIQSFDFQAAAAAACRSSTQIVPTNRPNYGALAAGTHEMRKALALEQLMIASKAAQESYASGDMHSLAEAKQSYSHAMKLLNQSLNAQAAAATQLGVAPPAPLQIPECPLTFSDRSNSPYEKSPQNILTSASEPAAFNSTSSAPNSTRGSSPAAPNTAGSQASLNNNSYNTWSCSEAGSFGYGFNTGTSDQSINALMHLFNNSCGLSSSSSGSRDEGIGDSPTSSCSRLGILNGDPYHLMMSSIWSDLDPHQPPFNADVKVDSMASA</sequence>
<dbReference type="InterPro" id="IPR047226">
    <property type="entry name" value="KH-I_MEX3_rpt2"/>
</dbReference>
<accession>A0A1I7SDU4</accession>
<dbReference type="WBParaSite" id="BXY_1120200.1">
    <property type="protein sequence ID" value="BXY_1120200.1"/>
    <property type="gene ID" value="BXY_1120200"/>
</dbReference>
<dbReference type="CDD" id="cd22424">
    <property type="entry name" value="KH-I_MEX3_rpt2"/>
    <property type="match status" value="1"/>
</dbReference>
<dbReference type="GO" id="GO:0005737">
    <property type="term" value="C:cytoplasm"/>
    <property type="evidence" value="ECO:0007669"/>
    <property type="project" value="UniProtKB-SubCell"/>
</dbReference>
<dbReference type="SUPFAM" id="SSF54791">
    <property type="entry name" value="Eukaryotic type KH-domain (KH-domain type I)"/>
    <property type="match status" value="2"/>
</dbReference>
<feature type="compositionally biased region" description="Polar residues" evidence="7">
    <location>
        <begin position="489"/>
        <end position="503"/>
    </location>
</feature>
<dbReference type="Gene3D" id="3.30.1370.10">
    <property type="entry name" value="K Homology domain, type 1"/>
    <property type="match status" value="2"/>
</dbReference>
<dbReference type="PANTHER" id="PTHR23285">
    <property type="entry name" value="RING FINGER AND KH DOMAIN CONTAINING PROTEIN 1"/>
    <property type="match status" value="1"/>
</dbReference>
<dbReference type="AlphaFoldDB" id="A0A1I7SDU4"/>
<reference evidence="10" key="1">
    <citation type="submission" date="2016-11" db="UniProtKB">
        <authorList>
            <consortium name="WormBaseParasite"/>
        </authorList>
    </citation>
    <scope>IDENTIFICATION</scope>
</reference>
<feature type="region of interest" description="Disordered" evidence="7">
    <location>
        <begin position="511"/>
        <end position="538"/>
    </location>
</feature>
<dbReference type="FunFam" id="3.30.1370.10:FF:000012">
    <property type="entry name" value="Mex-3 RNA-binding family member D"/>
    <property type="match status" value="1"/>
</dbReference>
<dbReference type="Pfam" id="PF00013">
    <property type="entry name" value="KH_1"/>
    <property type="match status" value="2"/>
</dbReference>
<feature type="region of interest" description="Disordered" evidence="7">
    <location>
        <begin position="484"/>
        <end position="503"/>
    </location>
</feature>
<dbReference type="GO" id="GO:0003723">
    <property type="term" value="F:RNA binding"/>
    <property type="evidence" value="ECO:0007669"/>
    <property type="project" value="UniProtKB-UniRule"/>
</dbReference>
<dbReference type="InterPro" id="IPR047227">
    <property type="entry name" value="MEX3"/>
</dbReference>
<evidence type="ECO:0000256" key="2">
    <source>
        <dbReference type="ARBA" id="ARBA00004496"/>
    </source>
</evidence>
<evidence type="ECO:0000256" key="3">
    <source>
        <dbReference type="ARBA" id="ARBA00022490"/>
    </source>
</evidence>
<proteinExistence type="predicted"/>
<evidence type="ECO:0000259" key="8">
    <source>
        <dbReference type="SMART" id="SM00322"/>
    </source>
</evidence>
<keyword evidence="6" id="KW-0694">RNA-binding</keyword>
<evidence type="ECO:0000256" key="5">
    <source>
        <dbReference type="ARBA" id="ARBA00023242"/>
    </source>
</evidence>
<dbReference type="PANTHER" id="PTHR23285:SF7">
    <property type="entry name" value="LD09246P1"/>
    <property type="match status" value="1"/>
</dbReference>